<comment type="similarity">
    <text evidence="10">Belongs to the DHHC palmitoyltransferase family.</text>
</comment>
<evidence type="ECO:0000256" key="10">
    <source>
        <dbReference type="RuleBase" id="RU079119"/>
    </source>
</evidence>
<dbReference type="EMBL" id="NAJM01000026">
    <property type="protein sequence ID" value="RVX69885.1"/>
    <property type="molecule type" value="Genomic_DNA"/>
</dbReference>
<comment type="domain">
    <text evidence="10">The DHHC domain is required for palmitoyltransferase activity.</text>
</comment>
<dbReference type="PROSITE" id="PS50216">
    <property type="entry name" value="DHHC"/>
    <property type="match status" value="1"/>
</dbReference>
<comment type="catalytic activity">
    <reaction evidence="9 10">
        <text>L-cysteinyl-[protein] + hexadecanoyl-CoA = S-hexadecanoyl-L-cysteinyl-[protein] + CoA</text>
        <dbReference type="Rhea" id="RHEA:36683"/>
        <dbReference type="Rhea" id="RHEA-COMP:10131"/>
        <dbReference type="Rhea" id="RHEA-COMP:11032"/>
        <dbReference type="ChEBI" id="CHEBI:29950"/>
        <dbReference type="ChEBI" id="CHEBI:57287"/>
        <dbReference type="ChEBI" id="CHEBI:57379"/>
        <dbReference type="ChEBI" id="CHEBI:74151"/>
        <dbReference type="EC" id="2.3.1.225"/>
    </reaction>
</comment>
<feature type="transmembrane region" description="Helical" evidence="10">
    <location>
        <begin position="197"/>
        <end position="216"/>
    </location>
</feature>
<dbReference type="GO" id="GO:0016020">
    <property type="term" value="C:membrane"/>
    <property type="evidence" value="ECO:0007669"/>
    <property type="project" value="UniProtKB-SubCell"/>
</dbReference>
<feature type="transmembrane region" description="Helical" evidence="10">
    <location>
        <begin position="109"/>
        <end position="126"/>
    </location>
</feature>
<dbReference type="Pfam" id="PF01529">
    <property type="entry name" value="DHHC"/>
    <property type="match status" value="1"/>
</dbReference>
<comment type="subcellular location">
    <subcellularLocation>
        <location evidence="1">Membrane</location>
        <topology evidence="1">Multi-pass membrane protein</topology>
    </subcellularLocation>
</comment>
<dbReference type="VEuPathDB" id="FungiDB:PV10_07877"/>
<name>A0A438N2L2_EXOME</name>
<evidence type="ECO:0000256" key="6">
    <source>
        <dbReference type="ARBA" id="ARBA00023139"/>
    </source>
</evidence>
<keyword evidence="5 10" id="KW-0472">Membrane</keyword>
<evidence type="ECO:0000256" key="2">
    <source>
        <dbReference type="ARBA" id="ARBA00022679"/>
    </source>
</evidence>
<keyword evidence="7" id="KW-0449">Lipoprotein</keyword>
<keyword evidence="8 10" id="KW-0012">Acyltransferase</keyword>
<evidence type="ECO:0000256" key="9">
    <source>
        <dbReference type="ARBA" id="ARBA00048048"/>
    </source>
</evidence>
<dbReference type="GO" id="GO:0005783">
    <property type="term" value="C:endoplasmic reticulum"/>
    <property type="evidence" value="ECO:0007669"/>
    <property type="project" value="TreeGrafter"/>
</dbReference>
<evidence type="ECO:0000256" key="7">
    <source>
        <dbReference type="ARBA" id="ARBA00023288"/>
    </source>
</evidence>
<accession>A0A438N2L2</accession>
<keyword evidence="4 10" id="KW-1133">Transmembrane helix</keyword>
<evidence type="ECO:0000259" key="12">
    <source>
        <dbReference type="Pfam" id="PF01529"/>
    </source>
</evidence>
<sequence>MGIVRTIALVILTISFIVFVALFGRLPIFRRTPVHFLHSLLWIYIPAGLGIIDEKLTGRRLTNSLSSLANYLFNEAHPVVLVFFVLLQVAGEILFIPSAWSRFSLVEKLPVPFLVVAPYLFLYLSSTTSSNITDKNHQSAIRAYPYDYCLFHPGYFCSTCHFAKPARSKHCSLCKACVQRQDHHCIWINNCVGRNNYLWFNLLIASTAALIAYGALKGYSILDARLQAKFVPPALTRGSVTAKRWSTALTWHQWLQCWGWAIGVEWKIGAVMLLSAMSFPLATAFLVYHLYLVWAGMTTNESAKWAEWKEDVEDDLVWRAEIVRLRETYPRLPEDVEPSQTEGRWPAHLTARWWMVRTRDGTQPKHKTPGSQAPDDGDPCDEVDERWERVESIKEVDNFYDQGFWVNLVDHLFNRGG</sequence>
<organism evidence="13 14">
    <name type="scientific">Exophiala mesophila</name>
    <name type="common">Black yeast-like fungus</name>
    <dbReference type="NCBI Taxonomy" id="212818"/>
    <lineage>
        <taxon>Eukaryota</taxon>
        <taxon>Fungi</taxon>
        <taxon>Dikarya</taxon>
        <taxon>Ascomycota</taxon>
        <taxon>Pezizomycotina</taxon>
        <taxon>Eurotiomycetes</taxon>
        <taxon>Chaetothyriomycetidae</taxon>
        <taxon>Chaetothyriales</taxon>
        <taxon>Herpotrichiellaceae</taxon>
        <taxon>Exophiala</taxon>
    </lineage>
</organism>
<evidence type="ECO:0000313" key="14">
    <source>
        <dbReference type="Proteomes" id="UP000288859"/>
    </source>
</evidence>
<keyword evidence="2 10" id="KW-0808">Transferase</keyword>
<evidence type="ECO:0000256" key="1">
    <source>
        <dbReference type="ARBA" id="ARBA00004141"/>
    </source>
</evidence>
<feature type="transmembrane region" description="Helical" evidence="10">
    <location>
        <begin position="36"/>
        <end position="52"/>
    </location>
</feature>
<feature type="transmembrane region" description="Helical" evidence="10">
    <location>
        <begin position="270"/>
        <end position="294"/>
    </location>
</feature>
<dbReference type="PANTHER" id="PTHR22883:SF480">
    <property type="entry name" value="PALMITOYLTRANSFERASE SWF1"/>
    <property type="match status" value="1"/>
</dbReference>
<evidence type="ECO:0000256" key="3">
    <source>
        <dbReference type="ARBA" id="ARBA00022692"/>
    </source>
</evidence>
<feature type="transmembrane region" description="Helical" evidence="10">
    <location>
        <begin position="76"/>
        <end position="97"/>
    </location>
</feature>
<reference evidence="13 14" key="1">
    <citation type="submission" date="2017-03" db="EMBL/GenBank/DDBJ databases">
        <title>Genomes of endolithic fungi from Antarctica.</title>
        <authorList>
            <person name="Coleine C."/>
            <person name="Masonjones S."/>
            <person name="Stajich J.E."/>
        </authorList>
    </citation>
    <scope>NUCLEOTIDE SEQUENCE [LARGE SCALE GENOMIC DNA]</scope>
    <source>
        <strain evidence="13 14">CCFEE 6314</strain>
    </source>
</reference>
<dbReference type="PANTHER" id="PTHR22883">
    <property type="entry name" value="ZINC FINGER DHHC DOMAIN CONTAINING PROTEIN"/>
    <property type="match status" value="1"/>
</dbReference>
<dbReference type="AlphaFoldDB" id="A0A438N2L2"/>
<keyword evidence="3 10" id="KW-0812">Transmembrane</keyword>
<feature type="region of interest" description="Disordered" evidence="11">
    <location>
        <begin position="360"/>
        <end position="382"/>
    </location>
</feature>
<evidence type="ECO:0000256" key="11">
    <source>
        <dbReference type="SAM" id="MobiDB-lite"/>
    </source>
</evidence>
<feature type="domain" description="Palmitoyltransferase DHHC" evidence="12">
    <location>
        <begin position="153"/>
        <end position="305"/>
    </location>
</feature>
<dbReference type="Proteomes" id="UP000288859">
    <property type="component" value="Unassembled WGS sequence"/>
</dbReference>
<evidence type="ECO:0000256" key="5">
    <source>
        <dbReference type="ARBA" id="ARBA00023136"/>
    </source>
</evidence>
<gene>
    <name evidence="13" type="ORF">B0A52_05720</name>
</gene>
<dbReference type="InterPro" id="IPR001594">
    <property type="entry name" value="Palmitoyltrfase_DHHC"/>
</dbReference>
<dbReference type="GO" id="GO:0019706">
    <property type="term" value="F:protein-cysteine S-palmitoyltransferase activity"/>
    <property type="evidence" value="ECO:0007669"/>
    <property type="project" value="UniProtKB-EC"/>
</dbReference>
<dbReference type="InterPro" id="IPR039859">
    <property type="entry name" value="PFA4/ZDH16/20/ERF2-like"/>
</dbReference>
<protein>
    <recommendedName>
        <fullName evidence="10">Palmitoyltransferase</fullName>
        <ecNumber evidence="10">2.3.1.225</ecNumber>
    </recommendedName>
</protein>
<dbReference type="GO" id="GO:0006612">
    <property type="term" value="P:protein targeting to membrane"/>
    <property type="evidence" value="ECO:0007669"/>
    <property type="project" value="TreeGrafter"/>
</dbReference>
<dbReference type="GO" id="GO:0005794">
    <property type="term" value="C:Golgi apparatus"/>
    <property type="evidence" value="ECO:0007669"/>
    <property type="project" value="TreeGrafter"/>
</dbReference>
<dbReference type="EC" id="2.3.1.225" evidence="10"/>
<keyword evidence="6" id="KW-0564">Palmitate</keyword>
<feature type="transmembrane region" description="Helical" evidence="10">
    <location>
        <begin position="6"/>
        <end position="24"/>
    </location>
</feature>
<evidence type="ECO:0000256" key="4">
    <source>
        <dbReference type="ARBA" id="ARBA00022989"/>
    </source>
</evidence>
<evidence type="ECO:0000256" key="8">
    <source>
        <dbReference type="ARBA" id="ARBA00023315"/>
    </source>
</evidence>
<comment type="caution">
    <text evidence="13">The sequence shown here is derived from an EMBL/GenBank/DDBJ whole genome shotgun (WGS) entry which is preliminary data.</text>
</comment>
<evidence type="ECO:0000313" key="13">
    <source>
        <dbReference type="EMBL" id="RVX69885.1"/>
    </source>
</evidence>
<dbReference type="OrthoDB" id="9909019at2759"/>
<proteinExistence type="inferred from homology"/>